<keyword evidence="2" id="KW-1185">Reference proteome</keyword>
<protein>
    <submittedName>
        <fullName evidence="1">DUF2634 domain-containing protein</fullName>
    </submittedName>
</protein>
<name>A0A923NNP4_9FIRM</name>
<organism evidence="1 2">
    <name type="scientific">Zhenpiania hominis</name>
    <dbReference type="NCBI Taxonomy" id="2763644"/>
    <lineage>
        <taxon>Bacteria</taxon>
        <taxon>Bacillati</taxon>
        <taxon>Bacillota</taxon>
        <taxon>Clostridia</taxon>
        <taxon>Peptostreptococcales</taxon>
        <taxon>Anaerovoracaceae</taxon>
        <taxon>Zhenpiania</taxon>
    </lineage>
</organism>
<reference evidence="1" key="1">
    <citation type="submission" date="2020-08" db="EMBL/GenBank/DDBJ databases">
        <title>Genome public.</title>
        <authorList>
            <person name="Liu C."/>
            <person name="Sun Q."/>
        </authorList>
    </citation>
    <scope>NUCLEOTIDE SEQUENCE</scope>
    <source>
        <strain evidence="1">BX12</strain>
    </source>
</reference>
<dbReference type="SUPFAM" id="SSF160719">
    <property type="entry name" value="gpW/gp25-like"/>
    <property type="match status" value="1"/>
</dbReference>
<dbReference type="Gene3D" id="3.10.450.40">
    <property type="match status" value="1"/>
</dbReference>
<evidence type="ECO:0000313" key="2">
    <source>
        <dbReference type="Proteomes" id="UP000602647"/>
    </source>
</evidence>
<dbReference type="EMBL" id="JACRYT010000032">
    <property type="protein sequence ID" value="MBC6681300.1"/>
    <property type="molecule type" value="Genomic_DNA"/>
</dbReference>
<dbReference type="Pfam" id="PF10934">
    <property type="entry name" value="Sheath_initiator"/>
    <property type="match status" value="1"/>
</dbReference>
<sequence>MQAVEAEEETSKTFRLNESNHRIIGMIDEQEAIRQTIYCILNTERYQYEMYSEDYGVELKQLIGQPIQLACVNLQDNIKEALLADDRILTVDQFRFQEVRHGTVVVTFEVETIFGTTEIEKEVNLNG</sequence>
<accession>A0A923NNP4</accession>
<gene>
    <name evidence="1" type="ORF">H9L42_15935</name>
</gene>
<proteinExistence type="predicted"/>
<evidence type="ECO:0000313" key="1">
    <source>
        <dbReference type="EMBL" id="MBC6681300.1"/>
    </source>
</evidence>
<dbReference type="Proteomes" id="UP000602647">
    <property type="component" value="Unassembled WGS sequence"/>
</dbReference>
<dbReference type="AlphaFoldDB" id="A0A923NNP4"/>
<dbReference type="InterPro" id="IPR020288">
    <property type="entry name" value="Sheath_initiator"/>
</dbReference>
<comment type="caution">
    <text evidence="1">The sequence shown here is derived from an EMBL/GenBank/DDBJ whole genome shotgun (WGS) entry which is preliminary data.</text>
</comment>